<evidence type="ECO:0000256" key="1">
    <source>
        <dbReference type="ARBA" id="ARBA00011079"/>
    </source>
</evidence>
<evidence type="ECO:0000313" key="6">
    <source>
        <dbReference type="EMBL" id="EAY15830.1"/>
    </source>
</evidence>
<protein>
    <submittedName>
        <fullName evidence="6">Serine protease K12H4.7-related protein</fullName>
    </submittedName>
</protein>
<comment type="similarity">
    <text evidence="1">Belongs to the peptidase S28 family.</text>
</comment>
<dbReference type="OrthoDB" id="1735038at2759"/>
<keyword evidence="2 6" id="KW-0645">Protease</keyword>
<dbReference type="PANTHER" id="PTHR11010:SF117">
    <property type="entry name" value="SERINE PROTEASE 16"/>
    <property type="match status" value="1"/>
</dbReference>
<reference evidence="6" key="1">
    <citation type="submission" date="2006-10" db="EMBL/GenBank/DDBJ databases">
        <authorList>
            <person name="Amadeo P."/>
            <person name="Zhao Q."/>
            <person name="Wortman J."/>
            <person name="Fraser-Liggett C."/>
            <person name="Carlton J."/>
        </authorList>
    </citation>
    <scope>NUCLEOTIDE SEQUENCE</scope>
    <source>
        <strain evidence="6">G3</strain>
    </source>
</reference>
<evidence type="ECO:0000313" key="7">
    <source>
        <dbReference type="Proteomes" id="UP000001542"/>
    </source>
</evidence>
<dbReference type="InParanoid" id="A2DUU5"/>
<dbReference type="PANTHER" id="PTHR11010">
    <property type="entry name" value="PROTEASE S28 PRO-X CARBOXYPEPTIDASE-RELATED"/>
    <property type="match status" value="1"/>
</dbReference>
<keyword evidence="3" id="KW-0732">Signal</keyword>
<evidence type="ECO:0000256" key="2">
    <source>
        <dbReference type="ARBA" id="ARBA00022670"/>
    </source>
</evidence>
<dbReference type="VEuPathDB" id="TrichDB:TVAG_482780"/>
<sequence>MAFLLIFFRQINFDDINVGGQMWFDQKLDHFSNLDETFKQKYYINTNYSKKSENLVVYIGGEAPLSESSIKHGVLHIANQSKSVILALEHRYFGDSIPHGNLELENLKYLTVDQAIEDLANFISQMKQIYCQDPLK</sequence>
<dbReference type="MEROPS" id="S28.A10"/>
<accession>A2DUU5</accession>
<dbReference type="RefSeq" id="XP_001328053.1">
    <property type="nucleotide sequence ID" value="XM_001328018.1"/>
</dbReference>
<gene>
    <name evidence="6" type="ORF">TVAG_160030</name>
</gene>
<keyword evidence="7" id="KW-1185">Reference proteome</keyword>
<dbReference type="Pfam" id="PF05577">
    <property type="entry name" value="Peptidase_S28"/>
    <property type="match status" value="1"/>
</dbReference>
<dbReference type="OMA" id="DIRDKMN"/>
<dbReference type="eggNOG" id="KOG2182">
    <property type="taxonomic scope" value="Eukaryota"/>
</dbReference>
<dbReference type="Proteomes" id="UP000001542">
    <property type="component" value="Unassembled WGS sequence"/>
</dbReference>
<proteinExistence type="inferred from homology"/>
<dbReference type="GO" id="GO:0070008">
    <property type="term" value="F:serine-type exopeptidase activity"/>
    <property type="evidence" value="ECO:0007669"/>
    <property type="project" value="InterPro"/>
</dbReference>
<dbReference type="VEuPathDB" id="TrichDB:TVAGG3_0259390"/>
<keyword evidence="5" id="KW-0325">Glycoprotein</keyword>
<dbReference type="FunFam" id="3.40.50.1820:FF:000745">
    <property type="entry name" value="Serine protease K12H4.7-related protein"/>
    <property type="match status" value="1"/>
</dbReference>
<dbReference type="STRING" id="5722.A2DUU5"/>
<keyword evidence="4" id="KW-0378">Hydrolase</keyword>
<evidence type="ECO:0000256" key="3">
    <source>
        <dbReference type="ARBA" id="ARBA00022729"/>
    </source>
</evidence>
<reference evidence="6" key="2">
    <citation type="journal article" date="2007" name="Science">
        <title>Draft genome sequence of the sexually transmitted pathogen Trichomonas vaginalis.</title>
        <authorList>
            <person name="Carlton J.M."/>
            <person name="Hirt R.P."/>
            <person name="Silva J.C."/>
            <person name="Delcher A.L."/>
            <person name="Schatz M."/>
            <person name="Zhao Q."/>
            <person name="Wortman J.R."/>
            <person name="Bidwell S.L."/>
            <person name="Alsmark U.C.M."/>
            <person name="Besteiro S."/>
            <person name="Sicheritz-Ponten T."/>
            <person name="Noel C.J."/>
            <person name="Dacks J.B."/>
            <person name="Foster P.G."/>
            <person name="Simillion C."/>
            <person name="Van de Peer Y."/>
            <person name="Miranda-Saavedra D."/>
            <person name="Barton G.J."/>
            <person name="Westrop G.D."/>
            <person name="Mueller S."/>
            <person name="Dessi D."/>
            <person name="Fiori P.L."/>
            <person name="Ren Q."/>
            <person name="Paulsen I."/>
            <person name="Zhang H."/>
            <person name="Bastida-Corcuera F.D."/>
            <person name="Simoes-Barbosa A."/>
            <person name="Brown M.T."/>
            <person name="Hayes R.D."/>
            <person name="Mukherjee M."/>
            <person name="Okumura C.Y."/>
            <person name="Schneider R."/>
            <person name="Smith A.J."/>
            <person name="Vanacova S."/>
            <person name="Villalvazo M."/>
            <person name="Haas B.J."/>
            <person name="Pertea M."/>
            <person name="Feldblyum T.V."/>
            <person name="Utterback T.R."/>
            <person name="Shu C.L."/>
            <person name="Osoegawa K."/>
            <person name="de Jong P.J."/>
            <person name="Hrdy I."/>
            <person name="Horvathova L."/>
            <person name="Zubacova Z."/>
            <person name="Dolezal P."/>
            <person name="Malik S.B."/>
            <person name="Logsdon J.M. Jr."/>
            <person name="Henze K."/>
            <person name="Gupta A."/>
            <person name="Wang C.C."/>
            <person name="Dunne R.L."/>
            <person name="Upcroft J.A."/>
            <person name="Upcroft P."/>
            <person name="White O."/>
            <person name="Salzberg S.L."/>
            <person name="Tang P."/>
            <person name="Chiu C.-H."/>
            <person name="Lee Y.-S."/>
            <person name="Embley T.M."/>
            <person name="Coombs G.H."/>
            <person name="Mottram J.C."/>
            <person name="Tachezy J."/>
            <person name="Fraser-Liggett C.M."/>
            <person name="Johnson P.J."/>
        </authorList>
    </citation>
    <scope>NUCLEOTIDE SEQUENCE [LARGE SCALE GENOMIC DNA]</scope>
    <source>
        <strain evidence="6">G3</strain>
    </source>
</reference>
<dbReference type="Gene3D" id="3.40.50.1820">
    <property type="entry name" value="alpha/beta hydrolase"/>
    <property type="match status" value="1"/>
</dbReference>
<name>A2DUU5_TRIV3</name>
<dbReference type="GO" id="GO:0006508">
    <property type="term" value="P:proteolysis"/>
    <property type="evidence" value="ECO:0007669"/>
    <property type="project" value="UniProtKB-KW"/>
</dbReference>
<dbReference type="EMBL" id="DS113250">
    <property type="protein sequence ID" value="EAY15830.1"/>
    <property type="molecule type" value="Genomic_DNA"/>
</dbReference>
<dbReference type="AlphaFoldDB" id="A2DUU5"/>
<dbReference type="InterPro" id="IPR008758">
    <property type="entry name" value="Peptidase_S28"/>
</dbReference>
<dbReference type="InterPro" id="IPR029058">
    <property type="entry name" value="AB_hydrolase_fold"/>
</dbReference>
<organism evidence="6 7">
    <name type="scientific">Trichomonas vaginalis (strain ATCC PRA-98 / G3)</name>
    <dbReference type="NCBI Taxonomy" id="412133"/>
    <lineage>
        <taxon>Eukaryota</taxon>
        <taxon>Metamonada</taxon>
        <taxon>Parabasalia</taxon>
        <taxon>Trichomonadida</taxon>
        <taxon>Trichomonadidae</taxon>
        <taxon>Trichomonas</taxon>
    </lineage>
</organism>
<evidence type="ECO:0000256" key="5">
    <source>
        <dbReference type="ARBA" id="ARBA00023180"/>
    </source>
</evidence>
<dbReference type="KEGG" id="tva:4773837"/>
<evidence type="ECO:0000256" key="4">
    <source>
        <dbReference type="ARBA" id="ARBA00022801"/>
    </source>
</evidence>